<evidence type="ECO:0000256" key="5">
    <source>
        <dbReference type="SAM" id="Phobius"/>
    </source>
</evidence>
<accession>A0ABW5G7T3</accession>
<evidence type="ECO:0000256" key="1">
    <source>
        <dbReference type="ARBA" id="ARBA00004651"/>
    </source>
</evidence>
<dbReference type="PANTHER" id="PTHR42718">
    <property type="entry name" value="MAJOR FACILITATOR SUPERFAMILY MULTIDRUG TRANSPORTER MFSC"/>
    <property type="match status" value="1"/>
</dbReference>
<feature type="transmembrane region" description="Helical" evidence="5">
    <location>
        <begin position="417"/>
        <end position="435"/>
    </location>
</feature>
<dbReference type="PROSITE" id="PS50850">
    <property type="entry name" value="MFS"/>
    <property type="match status" value="1"/>
</dbReference>
<feature type="transmembrane region" description="Helical" evidence="5">
    <location>
        <begin position="113"/>
        <end position="134"/>
    </location>
</feature>
<feature type="domain" description="Major facilitator superfamily (MFS) profile" evidence="6">
    <location>
        <begin position="22"/>
        <end position="464"/>
    </location>
</feature>
<evidence type="ECO:0000256" key="4">
    <source>
        <dbReference type="ARBA" id="ARBA00023136"/>
    </source>
</evidence>
<evidence type="ECO:0000313" key="8">
    <source>
        <dbReference type="Proteomes" id="UP001597419"/>
    </source>
</evidence>
<reference evidence="8" key="1">
    <citation type="journal article" date="2019" name="Int. J. Syst. Evol. Microbiol.">
        <title>The Global Catalogue of Microorganisms (GCM) 10K type strain sequencing project: providing services to taxonomists for standard genome sequencing and annotation.</title>
        <authorList>
            <consortium name="The Broad Institute Genomics Platform"/>
            <consortium name="The Broad Institute Genome Sequencing Center for Infectious Disease"/>
            <person name="Wu L."/>
            <person name="Ma J."/>
        </authorList>
    </citation>
    <scope>NUCLEOTIDE SEQUENCE [LARGE SCALE GENOMIC DNA]</scope>
    <source>
        <strain evidence="8">CGMCC 4.7643</strain>
    </source>
</reference>
<feature type="transmembrane region" description="Helical" evidence="5">
    <location>
        <begin position="237"/>
        <end position="257"/>
    </location>
</feature>
<comment type="caution">
    <text evidence="7">The sequence shown here is derived from an EMBL/GenBank/DDBJ whole genome shotgun (WGS) entry which is preliminary data.</text>
</comment>
<dbReference type="EMBL" id="JBHUKU010000002">
    <property type="protein sequence ID" value="MFD2457546.1"/>
    <property type="molecule type" value="Genomic_DNA"/>
</dbReference>
<feature type="transmembrane region" description="Helical" evidence="5">
    <location>
        <begin position="314"/>
        <end position="335"/>
    </location>
</feature>
<feature type="transmembrane region" description="Helical" evidence="5">
    <location>
        <begin position="372"/>
        <end position="396"/>
    </location>
</feature>
<evidence type="ECO:0000313" key="7">
    <source>
        <dbReference type="EMBL" id="MFD2457546.1"/>
    </source>
</evidence>
<comment type="subcellular location">
    <subcellularLocation>
        <location evidence="1">Cell membrane</location>
        <topology evidence="1">Multi-pass membrane protein</topology>
    </subcellularLocation>
</comment>
<keyword evidence="4 5" id="KW-0472">Membrane</keyword>
<feature type="transmembrane region" description="Helical" evidence="5">
    <location>
        <begin position="180"/>
        <end position="200"/>
    </location>
</feature>
<proteinExistence type="predicted"/>
<feature type="transmembrane region" description="Helical" evidence="5">
    <location>
        <begin position="285"/>
        <end position="308"/>
    </location>
</feature>
<gene>
    <name evidence="7" type="ORF">ACFSYJ_03000</name>
</gene>
<sequence>MTNQHVLAAPGVAPPRRGRWLALAALLLAEAMNLLDATVAQVASPAVRADLAASDGQLQWVTAGYTLPFAVLLITGGRIGDILGRRRAFVAGTAAFVLCSALCAAAPDIGTLLATRALQGASAALIIPQTFGLIRAMFDGAERAKALGMIGPVMALASVCGPVLGGVLTEADVLGLGWRAVFLLNVPLGLLVLLAAPLVADDRSPARPRLDVAGTVLVAAATGLMIFPLVQGNDVGWAAWTWLCLLAGAALFAAFGWHQRSKSRRGASPLVEPGLFRDRVFPASLVSVLLFFAVTNGLMFVLVLFLQLGGRTGALGAGLGMLPWSLGLAIGSWCAGRYLVPRFGAPVMRVAVCVLAAGLAGTAMLIDAPWPALMWPLLVSGTGLGMFTVPFFGTALSRVDHHETGSASGLLNAAQQFGATAGVAVLGAAFFHLGGSGGTRLALGISLGLLVFVLALTRPILRSR</sequence>
<keyword evidence="2 5" id="KW-0812">Transmembrane</keyword>
<feature type="transmembrane region" description="Helical" evidence="5">
    <location>
        <begin position="347"/>
        <end position="366"/>
    </location>
</feature>
<evidence type="ECO:0000256" key="2">
    <source>
        <dbReference type="ARBA" id="ARBA00022692"/>
    </source>
</evidence>
<keyword evidence="3 5" id="KW-1133">Transmembrane helix</keyword>
<protein>
    <submittedName>
        <fullName evidence="7">MFS transporter</fullName>
    </submittedName>
</protein>
<dbReference type="RefSeq" id="WP_345388956.1">
    <property type="nucleotide sequence ID" value="NZ_BAABHG010000003.1"/>
</dbReference>
<dbReference type="InterPro" id="IPR036259">
    <property type="entry name" value="MFS_trans_sf"/>
</dbReference>
<organism evidence="7 8">
    <name type="scientific">Amycolatopsis samaneae</name>
    <dbReference type="NCBI Taxonomy" id="664691"/>
    <lineage>
        <taxon>Bacteria</taxon>
        <taxon>Bacillati</taxon>
        <taxon>Actinomycetota</taxon>
        <taxon>Actinomycetes</taxon>
        <taxon>Pseudonocardiales</taxon>
        <taxon>Pseudonocardiaceae</taxon>
        <taxon>Amycolatopsis</taxon>
    </lineage>
</organism>
<dbReference type="InterPro" id="IPR011701">
    <property type="entry name" value="MFS"/>
</dbReference>
<dbReference type="Proteomes" id="UP001597419">
    <property type="component" value="Unassembled WGS sequence"/>
</dbReference>
<dbReference type="PRINTS" id="PR01036">
    <property type="entry name" value="TCRTETB"/>
</dbReference>
<feature type="transmembrane region" description="Helical" evidence="5">
    <location>
        <begin position="58"/>
        <end position="76"/>
    </location>
</feature>
<dbReference type="SUPFAM" id="SSF103473">
    <property type="entry name" value="MFS general substrate transporter"/>
    <property type="match status" value="1"/>
</dbReference>
<name>A0ABW5G7T3_9PSEU</name>
<feature type="transmembrane region" description="Helical" evidence="5">
    <location>
        <begin position="441"/>
        <end position="461"/>
    </location>
</feature>
<keyword evidence="8" id="KW-1185">Reference proteome</keyword>
<dbReference type="Gene3D" id="1.20.1250.20">
    <property type="entry name" value="MFS general substrate transporter like domains"/>
    <property type="match status" value="1"/>
</dbReference>
<dbReference type="CDD" id="cd17321">
    <property type="entry name" value="MFS_MMR_MDR_like"/>
    <property type="match status" value="1"/>
</dbReference>
<feature type="transmembrane region" description="Helical" evidence="5">
    <location>
        <begin position="146"/>
        <end position="168"/>
    </location>
</feature>
<dbReference type="Pfam" id="PF07690">
    <property type="entry name" value="MFS_1"/>
    <property type="match status" value="1"/>
</dbReference>
<evidence type="ECO:0000259" key="6">
    <source>
        <dbReference type="PROSITE" id="PS50850"/>
    </source>
</evidence>
<feature type="transmembrane region" description="Helical" evidence="5">
    <location>
        <begin position="88"/>
        <end position="107"/>
    </location>
</feature>
<dbReference type="InterPro" id="IPR020846">
    <property type="entry name" value="MFS_dom"/>
</dbReference>
<dbReference type="Gene3D" id="1.20.1720.10">
    <property type="entry name" value="Multidrug resistance protein D"/>
    <property type="match status" value="1"/>
</dbReference>
<dbReference type="PANTHER" id="PTHR42718:SF39">
    <property type="entry name" value="ACTINORHODIN TRANSPORTER-RELATED"/>
    <property type="match status" value="1"/>
</dbReference>
<feature type="transmembrane region" description="Helical" evidence="5">
    <location>
        <begin position="212"/>
        <end position="231"/>
    </location>
</feature>
<evidence type="ECO:0000256" key="3">
    <source>
        <dbReference type="ARBA" id="ARBA00022989"/>
    </source>
</evidence>